<comment type="caution">
    <text evidence="2">The sequence shown here is derived from an EMBL/GenBank/DDBJ whole genome shotgun (WGS) entry which is preliminary data.</text>
</comment>
<evidence type="ECO:0000313" key="3">
    <source>
        <dbReference type="Proteomes" id="UP000765509"/>
    </source>
</evidence>
<evidence type="ECO:0000313" key="2">
    <source>
        <dbReference type="EMBL" id="MBW0485346.1"/>
    </source>
</evidence>
<sequence length="90" mass="10370">MKLLVGWGNLSFKEKVKKIKNWLKSQSFLSIDQKQKLEMTLDLEKEGAVASKSSKLAPEQSKDKPKQPHKKKKGPRNNKGEGNWHRPYPN</sequence>
<evidence type="ECO:0000256" key="1">
    <source>
        <dbReference type="SAM" id="MobiDB-lite"/>
    </source>
</evidence>
<proteinExistence type="predicted"/>
<name>A0A9Q3CMN5_9BASI</name>
<dbReference type="EMBL" id="AVOT02008121">
    <property type="protein sequence ID" value="MBW0485346.1"/>
    <property type="molecule type" value="Genomic_DNA"/>
</dbReference>
<protein>
    <submittedName>
        <fullName evidence="2">Uncharacterized protein</fullName>
    </submittedName>
</protein>
<feature type="region of interest" description="Disordered" evidence="1">
    <location>
        <begin position="45"/>
        <end position="90"/>
    </location>
</feature>
<dbReference type="AlphaFoldDB" id="A0A9Q3CMN5"/>
<keyword evidence="3" id="KW-1185">Reference proteome</keyword>
<accession>A0A9Q3CMN5</accession>
<reference evidence="2" key="1">
    <citation type="submission" date="2021-03" db="EMBL/GenBank/DDBJ databases">
        <title>Draft genome sequence of rust myrtle Austropuccinia psidii MF-1, a brazilian biotype.</title>
        <authorList>
            <person name="Quecine M.C."/>
            <person name="Pachon D.M.R."/>
            <person name="Bonatelli M.L."/>
            <person name="Correr F.H."/>
            <person name="Franceschini L.M."/>
            <person name="Leite T.F."/>
            <person name="Margarido G.R.A."/>
            <person name="Almeida C.A."/>
            <person name="Ferrarezi J.A."/>
            <person name="Labate C.A."/>
        </authorList>
    </citation>
    <scope>NUCLEOTIDE SEQUENCE</scope>
    <source>
        <strain evidence="2">MF-1</strain>
    </source>
</reference>
<dbReference type="Proteomes" id="UP000765509">
    <property type="component" value="Unassembled WGS sequence"/>
</dbReference>
<feature type="compositionally biased region" description="Basic residues" evidence="1">
    <location>
        <begin position="67"/>
        <end position="76"/>
    </location>
</feature>
<gene>
    <name evidence="2" type="ORF">O181_025061</name>
</gene>
<organism evidence="2 3">
    <name type="scientific">Austropuccinia psidii MF-1</name>
    <dbReference type="NCBI Taxonomy" id="1389203"/>
    <lineage>
        <taxon>Eukaryota</taxon>
        <taxon>Fungi</taxon>
        <taxon>Dikarya</taxon>
        <taxon>Basidiomycota</taxon>
        <taxon>Pucciniomycotina</taxon>
        <taxon>Pucciniomycetes</taxon>
        <taxon>Pucciniales</taxon>
        <taxon>Sphaerophragmiaceae</taxon>
        <taxon>Austropuccinia</taxon>
    </lineage>
</organism>